<comment type="similarity">
    <text evidence="3">Belongs to the TRAFAC class myosin-kinesin ATPase superfamily. Kinesin family.</text>
</comment>
<reference evidence="8" key="1">
    <citation type="journal article" date="2023" name="Commun. Biol.">
        <title>Genome analysis of Parmales, the sister group of diatoms, reveals the evolutionary specialization of diatoms from phago-mixotrophs to photoautotrophs.</title>
        <authorList>
            <person name="Ban H."/>
            <person name="Sato S."/>
            <person name="Yoshikawa S."/>
            <person name="Yamada K."/>
            <person name="Nakamura Y."/>
            <person name="Ichinomiya M."/>
            <person name="Sato N."/>
            <person name="Blanc-Mathieu R."/>
            <person name="Endo H."/>
            <person name="Kuwata A."/>
            <person name="Ogata H."/>
        </authorList>
    </citation>
    <scope>NUCLEOTIDE SEQUENCE [LARGE SCALE GENOMIC DNA]</scope>
</reference>
<organism evidence="7 8">
    <name type="scientific">Triparma columacea</name>
    <dbReference type="NCBI Taxonomy" id="722753"/>
    <lineage>
        <taxon>Eukaryota</taxon>
        <taxon>Sar</taxon>
        <taxon>Stramenopiles</taxon>
        <taxon>Ochrophyta</taxon>
        <taxon>Bolidophyceae</taxon>
        <taxon>Parmales</taxon>
        <taxon>Triparmaceae</taxon>
        <taxon>Triparma</taxon>
    </lineage>
</organism>
<dbReference type="GO" id="GO:0008017">
    <property type="term" value="F:microtubule binding"/>
    <property type="evidence" value="ECO:0007669"/>
    <property type="project" value="InterPro"/>
</dbReference>
<feature type="coiled-coil region" evidence="4">
    <location>
        <begin position="1218"/>
        <end position="1280"/>
    </location>
</feature>
<dbReference type="GO" id="GO:0003777">
    <property type="term" value="F:microtubule motor activity"/>
    <property type="evidence" value="ECO:0007669"/>
    <property type="project" value="InterPro"/>
</dbReference>
<dbReference type="GO" id="GO:0005524">
    <property type="term" value="F:ATP binding"/>
    <property type="evidence" value="ECO:0007669"/>
    <property type="project" value="UniProtKB-UniRule"/>
</dbReference>
<evidence type="ECO:0000313" key="7">
    <source>
        <dbReference type="EMBL" id="GMI47459.1"/>
    </source>
</evidence>
<name>A0A9W7GKL4_9STRA</name>
<dbReference type="EMBL" id="BRYA01000345">
    <property type="protein sequence ID" value="GMI47459.1"/>
    <property type="molecule type" value="Genomic_DNA"/>
</dbReference>
<sequence length="1838" mass="205526">MHSIVAAARAKNQAPAVGAKGRWAKLKSLKSVAVKADSDNVIVGVRIRPFNSIELAEKNVEPAFKKVGKQMIRECHQNELAGVQGKEYVYDHVFGPKNNTGDVYERLAKPLIEKSMEGFNGTIFAYGQTSSGKTHTLMGNDSDPGITLKAIDDVFQQIDSIDNTQFLVRISYIEIYNEEIGDLLEPVRKGTSRSLRIKDDKKKGPIVEDLTEERVTNAEEARRLIKKGEGNRSYGSTAMNEQSSRSHVLFKMVVESREVDAKSAAEQGTMFIDGWSKDRPPVKEAAINLVDLAGSERRGKTGATGQRAKEGNAINQSLLTLGTVISKLSEGARGAHIPYRDSKLTRLLQMSLGGNAKTAMIAAISPADRNRDETTSTLRYASRAKQIVNHAKKNVIEDDESELVKAQNEIEKLKEELASAQNNPKVSEEAMKQAAVAEEKLSYLNKVVILSNKLAQAQKNLGNREAAKEIEKDIRSVVSNKRRAQSIYGKHLGMINQLPSRDQERLRRLDQKASLGSFDEGNEEEEEEEDFDSKQLKEAEEKITNLQSEVIEIKMDMQQLEDDKAELKAGLQTERNKVISCENEMKVLHRDLDKYTKNYDESTLEVKSIQERLKDSEHALHKSETENSELGSEMSSLKTQLEQLAQALDAKEVKMTELTLEHDNKVKGFVLTAKERNGAHHAAIEAAKEELEKEKALRREAEAGLAESKRSVTDKDFQVQHLKREYESADGAIKHLQKEREETRLETEDLSRRLHGDIEIAQGRVSELLDELSQVKNELMGVNMSYESLKGSNESLVQKYDITREELREIKSISEEFKREANRNSDELKRENSDLKQQVTTLKTSKTAEIDMLKSRIAELNNAVEEERDLKDKQRKRAQDALDSLDAAKTDGVIKADKAAAEVAAMQADLVSATESLAASKENAHRESSRFAAEIESLANELDEEKRRLSTSTQEKNRLAADFDTVKRKVDRLTAELDSANTNLNLKGEGFDELSREVRSLKRQLEVGNEKVEDATRRSELAEGKLDAAETAKDSLVHELNDALRLHSECLKEVGSSKKVVQNLKDDLNEADNISADLRAKVKEGEELVVEKEKVVSARDQKIVELTGELAKLREFEDSHDFIENKMRKLEAELERSMEEIASSKKGQLQAESAFTEQMLKAKRFEDQSSSLRADLDVIKTETKTLRDTLQSTRATNVAKDEAVDAANRKAEIAMSGKQAIEKELEELRGNIVSISKAKRLAESESLAARRECDGVTIELEELKNKVRRLESDLEEARSSADVGEEVAVLRNQLSMMKRQMIGSEDGFDDEDDMGGPGSPRKKRLNESAMLENKREKEAYESIISNLRAELQRESDIRKGLISDLNGAKREAAVASSVHGDLDEAKQKIRRLEEEIVNCEVEISRAKRNELNALAVSSEAERNLGRKVDDDVIMSAELKEAHEQIGLERSRADRYAKDLAEAEKRAAQLQAAKSKAEANLESLTQESDQKTRALSAVKVGEEETLNKLGEIQAKLEDVVQRNEYLENAIEESHSERVFVKNELERWKEVATVAQSELQKEDQEVGEMDEKIVNLMEDLRLANEFKEQQAGIIESLKGEIQRVRKSLNDNGSLKAGNEIMMLRKELETTMNDWGEAERKRRDREDRLVELKTSLVSEQEKNSLLVTQLKLIEDQLSLVREELSVYRQIDVYETSVKREKSWTGGRRRGGGGGGGGGGTSRKVGGKDLSFQSQSKPNLSLSLMNTPEKEGAGGGGGGWQGGLGLSSPMSFAGVPDSPEVIKGRGGEGARGRDEGEGRDDSKEDSDDEDAAPFSKTQLDQAKRYLLERQKRTGRGLNRSFR</sequence>
<evidence type="ECO:0000256" key="2">
    <source>
        <dbReference type="ARBA" id="ARBA00023175"/>
    </source>
</evidence>
<evidence type="ECO:0000256" key="4">
    <source>
        <dbReference type="SAM" id="Coils"/>
    </source>
</evidence>
<dbReference type="PROSITE" id="PS50067">
    <property type="entry name" value="KINESIN_MOTOR_2"/>
    <property type="match status" value="1"/>
</dbReference>
<dbReference type="SMART" id="SM00129">
    <property type="entry name" value="KISc"/>
    <property type="match status" value="1"/>
</dbReference>
<evidence type="ECO:0000256" key="3">
    <source>
        <dbReference type="PROSITE-ProRule" id="PRU00283"/>
    </source>
</evidence>
<feature type="coiled-coil region" evidence="4">
    <location>
        <begin position="1113"/>
        <end position="1147"/>
    </location>
</feature>
<feature type="compositionally biased region" description="Gly residues" evidence="5">
    <location>
        <begin position="1708"/>
        <end position="1717"/>
    </location>
</feature>
<dbReference type="InterPro" id="IPR027640">
    <property type="entry name" value="Kinesin-like_fam"/>
</dbReference>
<keyword evidence="3" id="KW-0547">Nucleotide-binding</keyword>
<feature type="coiled-coil region" evidence="4">
    <location>
        <begin position="1330"/>
        <end position="1409"/>
    </location>
</feature>
<dbReference type="FunFam" id="3.40.850.10:FF:000170">
    <property type="entry name" value="Kinesin-like protein"/>
    <property type="match status" value="1"/>
</dbReference>
<proteinExistence type="inferred from homology"/>
<dbReference type="InterPro" id="IPR001752">
    <property type="entry name" value="Kinesin_motor_dom"/>
</dbReference>
<accession>A0A9W7GKL4</accession>
<feature type="region of interest" description="Disordered" evidence="5">
    <location>
        <begin position="514"/>
        <end position="536"/>
    </location>
</feature>
<dbReference type="OrthoDB" id="193231at2759"/>
<keyword evidence="2 3" id="KW-0505">Motor protein</keyword>
<dbReference type="Pfam" id="PF00225">
    <property type="entry name" value="Kinesin"/>
    <property type="match status" value="1"/>
</dbReference>
<dbReference type="Proteomes" id="UP001165065">
    <property type="component" value="Unassembled WGS sequence"/>
</dbReference>
<keyword evidence="8" id="KW-1185">Reference proteome</keyword>
<dbReference type="SUPFAM" id="SSF52540">
    <property type="entry name" value="P-loop containing nucleoside triphosphate hydrolases"/>
    <property type="match status" value="1"/>
</dbReference>
<feature type="compositionally biased region" description="Gly residues" evidence="5">
    <location>
        <begin position="1749"/>
        <end position="1761"/>
    </location>
</feature>
<feature type="region of interest" description="Disordered" evidence="5">
    <location>
        <begin position="1695"/>
        <end position="1838"/>
    </location>
</feature>
<dbReference type="PRINTS" id="PR00380">
    <property type="entry name" value="KINESINHEAVY"/>
</dbReference>
<dbReference type="InterPro" id="IPR027417">
    <property type="entry name" value="P-loop_NTPase"/>
</dbReference>
<dbReference type="GO" id="GO:0007018">
    <property type="term" value="P:microtubule-based movement"/>
    <property type="evidence" value="ECO:0007669"/>
    <property type="project" value="InterPro"/>
</dbReference>
<dbReference type="PANTHER" id="PTHR47968:SF75">
    <property type="entry name" value="CENTROMERE-ASSOCIATED PROTEIN E"/>
    <property type="match status" value="1"/>
</dbReference>
<evidence type="ECO:0000256" key="1">
    <source>
        <dbReference type="ARBA" id="ARBA00023054"/>
    </source>
</evidence>
<feature type="compositionally biased region" description="Basic and acidic residues" evidence="5">
    <location>
        <begin position="1776"/>
        <end position="1798"/>
    </location>
</feature>
<feature type="coiled-coil region" evidence="4">
    <location>
        <begin position="921"/>
        <end position="1081"/>
    </location>
</feature>
<feature type="coiled-coil region" evidence="4">
    <location>
        <begin position="1543"/>
        <end position="1577"/>
    </location>
</feature>
<feature type="compositionally biased region" description="Acidic residues" evidence="5">
    <location>
        <begin position="520"/>
        <end position="531"/>
    </location>
</feature>
<keyword evidence="1 4" id="KW-0175">Coiled coil</keyword>
<evidence type="ECO:0000313" key="8">
    <source>
        <dbReference type="Proteomes" id="UP001165065"/>
    </source>
</evidence>
<feature type="coiled-coil region" evidence="4">
    <location>
        <begin position="818"/>
        <end position="881"/>
    </location>
</feature>
<keyword evidence="3" id="KW-0067">ATP-binding</keyword>
<dbReference type="PANTHER" id="PTHR47968">
    <property type="entry name" value="CENTROMERE PROTEIN E"/>
    <property type="match status" value="1"/>
</dbReference>
<evidence type="ECO:0000256" key="5">
    <source>
        <dbReference type="SAM" id="MobiDB-lite"/>
    </source>
</evidence>
<protein>
    <recommendedName>
        <fullName evidence="6">Kinesin motor domain-containing protein</fullName>
    </recommendedName>
</protein>
<dbReference type="InterPro" id="IPR036961">
    <property type="entry name" value="Kinesin_motor_dom_sf"/>
</dbReference>
<feature type="domain" description="Kinesin motor" evidence="6">
    <location>
        <begin position="40"/>
        <end position="387"/>
    </location>
</feature>
<feature type="compositionally biased region" description="Polar residues" evidence="5">
    <location>
        <begin position="1727"/>
        <end position="1742"/>
    </location>
</feature>
<feature type="binding site" evidence="3">
    <location>
        <begin position="127"/>
        <end position="134"/>
    </location>
    <ligand>
        <name>ATP</name>
        <dbReference type="ChEBI" id="CHEBI:30616"/>
    </ligand>
</feature>
<evidence type="ECO:0000259" key="6">
    <source>
        <dbReference type="PROSITE" id="PS50067"/>
    </source>
</evidence>
<gene>
    <name evidence="7" type="ORF">TrCOL_g12</name>
</gene>
<dbReference type="Gene3D" id="3.40.850.10">
    <property type="entry name" value="Kinesin motor domain"/>
    <property type="match status" value="1"/>
</dbReference>
<feature type="coiled-coil region" evidence="4">
    <location>
        <begin position="1452"/>
        <end position="1493"/>
    </location>
</feature>
<feature type="compositionally biased region" description="Basic and acidic residues" evidence="5">
    <location>
        <begin position="1817"/>
        <end position="1827"/>
    </location>
</feature>
<feature type="region of interest" description="Disordered" evidence="5">
    <location>
        <begin position="1304"/>
        <end position="1326"/>
    </location>
</feature>
<feature type="coiled-coil region" evidence="4">
    <location>
        <begin position="389"/>
        <end position="423"/>
    </location>
</feature>
<comment type="caution">
    <text evidence="7">The sequence shown here is derived from an EMBL/GenBank/DDBJ whole genome shotgun (WGS) entry which is preliminary data.</text>
</comment>